<feature type="transmembrane region" description="Helical" evidence="1">
    <location>
        <begin position="165"/>
        <end position="186"/>
    </location>
</feature>
<feature type="chain" id="PRO_5042184710" evidence="2">
    <location>
        <begin position="18"/>
        <end position="300"/>
    </location>
</feature>
<feature type="transmembrane region" description="Helical" evidence="1">
    <location>
        <begin position="198"/>
        <end position="217"/>
    </location>
</feature>
<keyword evidence="1" id="KW-0472">Membrane</keyword>
<dbReference type="InterPro" id="IPR037185">
    <property type="entry name" value="EmrE-like"/>
</dbReference>
<feature type="transmembrane region" description="Helical" evidence="1">
    <location>
        <begin position="66"/>
        <end position="92"/>
    </location>
</feature>
<accession>A0AAE3Z8Y2</accession>
<feature type="signal peptide" evidence="2">
    <location>
        <begin position="1"/>
        <end position="17"/>
    </location>
</feature>
<dbReference type="PANTHER" id="PTHR40761">
    <property type="entry name" value="CONSERVED INTEGRAL MEMBRANE ALANINE VALINE AND LEUCINE RICH PROTEIN-RELATED"/>
    <property type="match status" value="1"/>
</dbReference>
<feature type="transmembrane region" description="Helical" evidence="1">
    <location>
        <begin position="104"/>
        <end position="122"/>
    </location>
</feature>
<proteinExistence type="predicted"/>
<evidence type="ECO:0000256" key="2">
    <source>
        <dbReference type="SAM" id="SignalP"/>
    </source>
</evidence>
<keyword evidence="1" id="KW-1133">Transmembrane helix</keyword>
<evidence type="ECO:0000313" key="4">
    <source>
        <dbReference type="Proteomes" id="UP001180845"/>
    </source>
</evidence>
<dbReference type="Proteomes" id="UP001180845">
    <property type="component" value="Unassembled WGS sequence"/>
</dbReference>
<keyword evidence="4" id="KW-1185">Reference proteome</keyword>
<dbReference type="NCBIfam" id="NF038012">
    <property type="entry name" value="DMT_1"/>
    <property type="match status" value="1"/>
</dbReference>
<keyword evidence="2" id="KW-0732">Signal</keyword>
<protein>
    <submittedName>
        <fullName evidence="3">Drug/metabolite transporter (DMT)-like permease</fullName>
    </submittedName>
</protein>
<gene>
    <name evidence="3" type="ORF">JOF55_000708</name>
</gene>
<feature type="transmembrane region" description="Helical" evidence="1">
    <location>
        <begin position="253"/>
        <end position="274"/>
    </location>
</feature>
<comment type="caution">
    <text evidence="3">The sequence shown here is derived from an EMBL/GenBank/DDBJ whole genome shotgun (WGS) entry which is preliminary data.</text>
</comment>
<reference evidence="3" key="1">
    <citation type="submission" date="2023-07" db="EMBL/GenBank/DDBJ databases">
        <title>Sequencing the genomes of 1000 actinobacteria strains.</title>
        <authorList>
            <person name="Klenk H.-P."/>
        </authorList>
    </citation>
    <scope>NUCLEOTIDE SEQUENCE</scope>
    <source>
        <strain evidence="3">DSM 45977</strain>
    </source>
</reference>
<dbReference type="EMBL" id="JAVDXW010000001">
    <property type="protein sequence ID" value="MDR7300527.1"/>
    <property type="molecule type" value="Genomic_DNA"/>
</dbReference>
<dbReference type="PANTHER" id="PTHR40761:SF1">
    <property type="entry name" value="CONSERVED INTEGRAL MEMBRANE ALANINE VALINE AND LEUCINE RICH PROTEIN-RELATED"/>
    <property type="match status" value="1"/>
</dbReference>
<keyword evidence="1" id="KW-0812">Transmembrane</keyword>
<evidence type="ECO:0000313" key="3">
    <source>
        <dbReference type="EMBL" id="MDR7300527.1"/>
    </source>
</evidence>
<name>A0AAE3Z8Y2_9ACTN</name>
<dbReference type="SUPFAM" id="SSF103481">
    <property type="entry name" value="Multidrug resistance efflux transporter EmrE"/>
    <property type="match status" value="1"/>
</dbReference>
<feature type="transmembrane region" description="Helical" evidence="1">
    <location>
        <begin position="134"/>
        <end position="153"/>
    </location>
</feature>
<evidence type="ECO:0000256" key="1">
    <source>
        <dbReference type="SAM" id="Phobius"/>
    </source>
</evidence>
<dbReference type="AlphaFoldDB" id="A0AAE3Z8Y2"/>
<organism evidence="3 4">
    <name type="scientific">Haloactinomyces albus</name>
    <dbReference type="NCBI Taxonomy" id="1352928"/>
    <lineage>
        <taxon>Bacteria</taxon>
        <taxon>Bacillati</taxon>
        <taxon>Actinomycetota</taxon>
        <taxon>Actinomycetes</taxon>
        <taxon>Actinopolysporales</taxon>
        <taxon>Actinopolysporaceae</taxon>
        <taxon>Haloactinomyces</taxon>
    </lineage>
</organism>
<dbReference type="RefSeq" id="WP_310269439.1">
    <property type="nucleotide sequence ID" value="NZ_JAVDXW010000001.1"/>
</dbReference>
<feature type="transmembrane region" description="Helical" evidence="1">
    <location>
        <begin position="229"/>
        <end position="247"/>
    </location>
</feature>
<sequence>MLIVSVIAALAAGACFAAGGVLQQREASTAPEGESLSPRLLLDLARDKVWLGGIAATAGSFLFKAIALAFGPLTLVQPLVVSELLFAVPVSVRRHRLRMGPREWSGIIAVGGGLILGIIAASPSQGDVLPPLSSWAAMLGAIVLLMAVSLLIGRRLSGPPRASMFALAAVALLATQSALLAATVALFKQGIVTAFTAWQPYAMAVTSIAGLMLVQSAYQAGPLAASMPVMDTANPIISIAIGVVVFGESINTGAWHLAGAAAGLALLLIGIIVVDTSPLVRRVQQVEQRQQAAEADEQES</sequence>